<comment type="subcellular location">
    <subcellularLocation>
        <location evidence="1">Membrane</location>
        <topology evidence="1">Multi-pass membrane protein</topology>
    </subcellularLocation>
</comment>
<feature type="transmembrane region" description="Helical" evidence="5">
    <location>
        <begin position="171"/>
        <end position="196"/>
    </location>
</feature>
<reference evidence="7 8" key="1">
    <citation type="submission" date="2020-08" db="EMBL/GenBank/DDBJ databases">
        <title>Genomic Encyclopedia of Type Strains, Phase IV (KMG-IV): sequencing the most valuable type-strain genomes for metagenomic binning, comparative biology and taxonomic classification.</title>
        <authorList>
            <person name="Goeker M."/>
        </authorList>
    </citation>
    <scope>NUCLEOTIDE SEQUENCE [LARGE SCALE GENOMIC DNA]</scope>
    <source>
        <strain evidence="7 8">DSM 102255</strain>
    </source>
</reference>
<evidence type="ECO:0000313" key="8">
    <source>
        <dbReference type="Proteomes" id="UP000552700"/>
    </source>
</evidence>
<name>A0A841IZX7_9SPHN</name>
<feature type="domain" description="Yip1" evidence="6">
    <location>
        <begin position="19"/>
        <end position="187"/>
    </location>
</feature>
<comment type="caution">
    <text evidence="7">The sequence shown here is derived from an EMBL/GenBank/DDBJ whole genome shotgun (WGS) entry which is preliminary data.</text>
</comment>
<keyword evidence="2 5" id="KW-0812">Transmembrane</keyword>
<feature type="transmembrane region" description="Helical" evidence="5">
    <location>
        <begin position="45"/>
        <end position="68"/>
    </location>
</feature>
<keyword evidence="3 5" id="KW-1133">Transmembrane helix</keyword>
<feature type="transmembrane region" description="Helical" evidence="5">
    <location>
        <begin position="88"/>
        <end position="106"/>
    </location>
</feature>
<evidence type="ECO:0000256" key="2">
    <source>
        <dbReference type="ARBA" id="ARBA00022692"/>
    </source>
</evidence>
<accession>A0A841IZX7</accession>
<evidence type="ECO:0000313" key="7">
    <source>
        <dbReference type="EMBL" id="MBB6123662.1"/>
    </source>
</evidence>
<evidence type="ECO:0000259" key="6">
    <source>
        <dbReference type="Pfam" id="PF04893"/>
    </source>
</evidence>
<keyword evidence="8" id="KW-1185">Reference proteome</keyword>
<protein>
    <recommendedName>
        <fullName evidence="6">Yip1 domain-containing protein</fullName>
    </recommendedName>
</protein>
<dbReference type="InterPro" id="IPR006977">
    <property type="entry name" value="Yip1_dom"/>
</dbReference>
<evidence type="ECO:0000256" key="1">
    <source>
        <dbReference type="ARBA" id="ARBA00004141"/>
    </source>
</evidence>
<dbReference type="GO" id="GO:0016020">
    <property type="term" value="C:membrane"/>
    <property type="evidence" value="ECO:0007669"/>
    <property type="project" value="UniProtKB-SubCell"/>
</dbReference>
<evidence type="ECO:0000256" key="3">
    <source>
        <dbReference type="ARBA" id="ARBA00022989"/>
    </source>
</evidence>
<dbReference type="EMBL" id="JACIJP010000002">
    <property type="protein sequence ID" value="MBB6123662.1"/>
    <property type="molecule type" value="Genomic_DNA"/>
</dbReference>
<sequence length="217" mass="22684">MSDQSPIEIPPGFVNRVKAILTTPKTEWPVIAAESASIASLYTRYICILAAIPAVATFLRAIVFGYGFLGVTYRPSLAAALAMGVQQYVMALIGVAIIGLLVQYIVPQFGGAGDRVQAFKLAAYSGTAGWLAGIFTLIPGLGFLMILGLYGAYLFYLGLGPLMQVPEDKRIACVLVLFLAAVVAMMVLMAVAAPFAHMFGGGYPVPGVEGGGSITVG</sequence>
<dbReference type="Pfam" id="PF04893">
    <property type="entry name" value="Yip1"/>
    <property type="match status" value="1"/>
</dbReference>
<dbReference type="Proteomes" id="UP000552700">
    <property type="component" value="Unassembled WGS sequence"/>
</dbReference>
<gene>
    <name evidence="7" type="ORF">FHS92_001391</name>
</gene>
<dbReference type="RefSeq" id="WP_184079021.1">
    <property type="nucleotide sequence ID" value="NZ_JACIJP010000002.1"/>
</dbReference>
<evidence type="ECO:0000256" key="5">
    <source>
        <dbReference type="SAM" id="Phobius"/>
    </source>
</evidence>
<organism evidence="7 8">
    <name type="scientific">Sphingobium subterraneum</name>
    <dbReference type="NCBI Taxonomy" id="627688"/>
    <lineage>
        <taxon>Bacteria</taxon>
        <taxon>Pseudomonadati</taxon>
        <taxon>Pseudomonadota</taxon>
        <taxon>Alphaproteobacteria</taxon>
        <taxon>Sphingomonadales</taxon>
        <taxon>Sphingomonadaceae</taxon>
        <taxon>Sphingobium</taxon>
    </lineage>
</organism>
<dbReference type="AlphaFoldDB" id="A0A841IZX7"/>
<evidence type="ECO:0000256" key="4">
    <source>
        <dbReference type="ARBA" id="ARBA00023136"/>
    </source>
</evidence>
<proteinExistence type="predicted"/>
<feature type="transmembrane region" description="Helical" evidence="5">
    <location>
        <begin position="141"/>
        <end position="159"/>
    </location>
</feature>
<keyword evidence="4 5" id="KW-0472">Membrane</keyword>